<keyword evidence="2" id="KW-0472">Membrane</keyword>
<feature type="region of interest" description="Disordered" evidence="1">
    <location>
        <begin position="653"/>
        <end position="677"/>
    </location>
</feature>
<feature type="compositionally biased region" description="Low complexity" evidence="1">
    <location>
        <begin position="653"/>
        <end position="675"/>
    </location>
</feature>
<dbReference type="Proteomes" id="UP000046392">
    <property type="component" value="Unplaced"/>
</dbReference>
<dbReference type="AlphaFoldDB" id="A0A0N5C9B6"/>
<feature type="compositionally biased region" description="Low complexity" evidence="1">
    <location>
        <begin position="606"/>
        <end position="634"/>
    </location>
</feature>
<evidence type="ECO:0000313" key="4">
    <source>
        <dbReference type="WBParaSite" id="SPAL_0001449900.1"/>
    </source>
</evidence>
<name>A0A0N5C9B6_STREA</name>
<proteinExistence type="predicted"/>
<sequence>MNNNGHLTFEFDKLEEYKTEQKEYINIKFDKIKILYLSLDGINDGTSPCGLEINRYYAGGYEISYSAGYYVGNNFDFLLPLWCKIQQYEFGLVFFDRKKRADDLNNVNEVHTVEHAVLITIKSSNNKMLLGTRRHHKVNIIIGLCPYINWVNKKRWIEFIPEDHIKDNGFFEEENGYAHIVVPYYKKNYNAEEFICGKLKQPTLPDLLIGYKLEEDDRNINIAGEINPLNEEIKCQSSDNPQHHYHFGYLETDTNYMSERIMDAMEIRNKDSKHKFYAGQIIYIYKWDSISDILRNPSIHVRIDNADVTKEASCIKNLKSDIKANILPTIGSVDSIQKHQRKNIFYRLIKLDDLYQNFIFRCLSKVEGRNKVHMDEFYSRAAEYSIKNEEKPNIIYTSSKNQITFDRDNIDNYGSYRCKESKTTKFFNKNVITMDKVYYLPDEGSELSLGDLKNNNKQYIGCIKQYESLGEIKKIRIEFGENVRKPIDIDNFSKTTDKIDIKENLVTYKAPKDVPGVIVTCIYQTPAETTFYTKRQISFVIRGGTKTKNIAIINTNKDKTVDEYVDNSTPWIAAIVATVVLSCIVVIMVAYLVVKRTKKIKIGNGSSSSISYSGSSSLSKSNSKGSSGMNGNKKTATGKPKNALNLIVIKMNKNGNDSKTSTSSSNVTGNSASTNLGKNHFKNVKFAAK</sequence>
<feature type="region of interest" description="Disordered" evidence="1">
    <location>
        <begin position="606"/>
        <end position="638"/>
    </location>
</feature>
<keyword evidence="3" id="KW-1185">Reference proteome</keyword>
<accession>A0A0N5C9B6</accession>
<evidence type="ECO:0000256" key="1">
    <source>
        <dbReference type="SAM" id="MobiDB-lite"/>
    </source>
</evidence>
<feature type="transmembrane region" description="Helical" evidence="2">
    <location>
        <begin position="571"/>
        <end position="594"/>
    </location>
</feature>
<dbReference type="WBParaSite" id="SPAL_0001449900.1">
    <property type="protein sequence ID" value="SPAL_0001449900.1"/>
    <property type="gene ID" value="SPAL_0001449900"/>
</dbReference>
<evidence type="ECO:0000256" key="2">
    <source>
        <dbReference type="SAM" id="Phobius"/>
    </source>
</evidence>
<reference evidence="4" key="1">
    <citation type="submission" date="2017-02" db="UniProtKB">
        <authorList>
            <consortium name="WormBaseParasite"/>
        </authorList>
    </citation>
    <scope>IDENTIFICATION</scope>
</reference>
<organism evidence="3 4">
    <name type="scientific">Strongyloides papillosus</name>
    <name type="common">Intestinal threadworm</name>
    <dbReference type="NCBI Taxonomy" id="174720"/>
    <lineage>
        <taxon>Eukaryota</taxon>
        <taxon>Metazoa</taxon>
        <taxon>Ecdysozoa</taxon>
        <taxon>Nematoda</taxon>
        <taxon>Chromadorea</taxon>
        <taxon>Rhabditida</taxon>
        <taxon>Tylenchina</taxon>
        <taxon>Panagrolaimomorpha</taxon>
        <taxon>Strongyloidoidea</taxon>
        <taxon>Strongyloididae</taxon>
        <taxon>Strongyloides</taxon>
    </lineage>
</organism>
<protein>
    <submittedName>
        <fullName evidence="4">YccV-like domain-containing protein</fullName>
    </submittedName>
</protein>
<keyword evidence="2" id="KW-1133">Transmembrane helix</keyword>
<keyword evidence="2" id="KW-0812">Transmembrane</keyword>
<evidence type="ECO:0000313" key="3">
    <source>
        <dbReference type="Proteomes" id="UP000046392"/>
    </source>
</evidence>